<keyword evidence="2" id="KW-1185">Reference proteome</keyword>
<dbReference type="EMBL" id="ML213512">
    <property type="protein sequence ID" value="TFK51044.1"/>
    <property type="molecule type" value="Genomic_DNA"/>
</dbReference>
<dbReference type="Proteomes" id="UP000305948">
    <property type="component" value="Unassembled WGS sequence"/>
</dbReference>
<evidence type="ECO:0000313" key="1">
    <source>
        <dbReference type="EMBL" id="TFK51044.1"/>
    </source>
</evidence>
<proteinExistence type="predicted"/>
<gene>
    <name evidence="1" type="ORF">OE88DRAFT_207655</name>
</gene>
<organism evidence="1 2">
    <name type="scientific">Heliocybe sulcata</name>
    <dbReference type="NCBI Taxonomy" id="5364"/>
    <lineage>
        <taxon>Eukaryota</taxon>
        <taxon>Fungi</taxon>
        <taxon>Dikarya</taxon>
        <taxon>Basidiomycota</taxon>
        <taxon>Agaricomycotina</taxon>
        <taxon>Agaricomycetes</taxon>
        <taxon>Gloeophyllales</taxon>
        <taxon>Gloeophyllaceae</taxon>
        <taxon>Heliocybe</taxon>
    </lineage>
</organism>
<name>A0A5C3N0B6_9AGAM</name>
<reference evidence="1 2" key="1">
    <citation type="journal article" date="2019" name="Nat. Ecol. Evol.">
        <title>Megaphylogeny resolves global patterns of mushroom evolution.</title>
        <authorList>
            <person name="Varga T."/>
            <person name="Krizsan K."/>
            <person name="Foldi C."/>
            <person name="Dima B."/>
            <person name="Sanchez-Garcia M."/>
            <person name="Sanchez-Ramirez S."/>
            <person name="Szollosi G.J."/>
            <person name="Szarkandi J.G."/>
            <person name="Papp V."/>
            <person name="Albert L."/>
            <person name="Andreopoulos W."/>
            <person name="Angelini C."/>
            <person name="Antonin V."/>
            <person name="Barry K.W."/>
            <person name="Bougher N.L."/>
            <person name="Buchanan P."/>
            <person name="Buyck B."/>
            <person name="Bense V."/>
            <person name="Catcheside P."/>
            <person name="Chovatia M."/>
            <person name="Cooper J."/>
            <person name="Damon W."/>
            <person name="Desjardin D."/>
            <person name="Finy P."/>
            <person name="Geml J."/>
            <person name="Haridas S."/>
            <person name="Hughes K."/>
            <person name="Justo A."/>
            <person name="Karasinski D."/>
            <person name="Kautmanova I."/>
            <person name="Kiss B."/>
            <person name="Kocsube S."/>
            <person name="Kotiranta H."/>
            <person name="LaButti K.M."/>
            <person name="Lechner B.E."/>
            <person name="Liimatainen K."/>
            <person name="Lipzen A."/>
            <person name="Lukacs Z."/>
            <person name="Mihaltcheva S."/>
            <person name="Morgado L.N."/>
            <person name="Niskanen T."/>
            <person name="Noordeloos M.E."/>
            <person name="Ohm R.A."/>
            <person name="Ortiz-Santana B."/>
            <person name="Ovrebo C."/>
            <person name="Racz N."/>
            <person name="Riley R."/>
            <person name="Savchenko A."/>
            <person name="Shiryaev A."/>
            <person name="Soop K."/>
            <person name="Spirin V."/>
            <person name="Szebenyi C."/>
            <person name="Tomsovsky M."/>
            <person name="Tulloss R.E."/>
            <person name="Uehling J."/>
            <person name="Grigoriev I.V."/>
            <person name="Vagvolgyi C."/>
            <person name="Papp T."/>
            <person name="Martin F.M."/>
            <person name="Miettinen O."/>
            <person name="Hibbett D.S."/>
            <person name="Nagy L.G."/>
        </authorList>
    </citation>
    <scope>NUCLEOTIDE SEQUENCE [LARGE SCALE GENOMIC DNA]</scope>
    <source>
        <strain evidence="1 2">OMC1185</strain>
    </source>
</reference>
<accession>A0A5C3N0B6</accession>
<protein>
    <submittedName>
        <fullName evidence="1">Uncharacterized protein</fullName>
    </submittedName>
</protein>
<dbReference type="AlphaFoldDB" id="A0A5C3N0B6"/>
<sequence>MKSRSVRSLCCVLGVHGYSESFGASVSRIFWDIYQQTMDATEKYANCSPSFHLYLRGRTPASAHTTSRALALDHVPARTLEMTAHVHQHVRHRLEITPSSSAHDLVREGTECHTPYSGLL</sequence>
<evidence type="ECO:0000313" key="2">
    <source>
        <dbReference type="Proteomes" id="UP000305948"/>
    </source>
</evidence>